<dbReference type="PANTHER" id="PTHR32044">
    <property type="entry name" value="GLUCOMANNAN 4-BETA-MANNOSYLTRANSFERASE 9"/>
    <property type="match status" value="1"/>
</dbReference>
<gene>
    <name evidence="10" type="primary">LOC120255346</name>
</gene>
<comment type="subcellular location">
    <subcellularLocation>
        <location evidence="1">Golgi apparatus membrane</location>
    </subcellularLocation>
</comment>
<keyword evidence="9" id="KW-1185">Reference proteome</keyword>
<keyword evidence="6" id="KW-0333">Golgi apparatus</keyword>
<organism evidence="9 10">
    <name type="scientific">Dioscorea cayennensis subsp. rotundata</name>
    <name type="common">White Guinea yam</name>
    <name type="synonym">Dioscorea rotundata</name>
    <dbReference type="NCBI Taxonomy" id="55577"/>
    <lineage>
        <taxon>Eukaryota</taxon>
        <taxon>Viridiplantae</taxon>
        <taxon>Streptophyta</taxon>
        <taxon>Embryophyta</taxon>
        <taxon>Tracheophyta</taxon>
        <taxon>Spermatophyta</taxon>
        <taxon>Magnoliopsida</taxon>
        <taxon>Liliopsida</taxon>
        <taxon>Dioscoreales</taxon>
        <taxon>Dioscoreaceae</taxon>
        <taxon>Dioscorea</taxon>
    </lineage>
</organism>
<evidence type="ECO:0000313" key="10">
    <source>
        <dbReference type="RefSeq" id="XP_039119123.1"/>
    </source>
</evidence>
<dbReference type="PANTHER" id="PTHR32044:SF21">
    <property type="entry name" value="GLUCOMANNAN 4-BETA-MANNOSYLTRANSFERASE 3-RELATED"/>
    <property type="match status" value="1"/>
</dbReference>
<name>A0AB40AVS0_DIOCR</name>
<keyword evidence="2" id="KW-0328">Glycosyltransferase</keyword>
<protein>
    <submittedName>
        <fullName evidence="10">Glucomannan 4-beta-mannosyltransferase 1-like isoform X1</fullName>
    </submittedName>
</protein>
<evidence type="ECO:0000313" key="9">
    <source>
        <dbReference type="Proteomes" id="UP001515500"/>
    </source>
</evidence>
<proteinExistence type="predicted"/>
<feature type="signal peptide" evidence="8">
    <location>
        <begin position="1"/>
        <end position="21"/>
    </location>
</feature>
<dbReference type="RefSeq" id="XP_039119123.1">
    <property type="nucleotide sequence ID" value="XM_039263189.1"/>
</dbReference>
<evidence type="ECO:0000256" key="1">
    <source>
        <dbReference type="ARBA" id="ARBA00004394"/>
    </source>
</evidence>
<dbReference type="GeneID" id="120255346"/>
<evidence type="ECO:0000256" key="3">
    <source>
        <dbReference type="ARBA" id="ARBA00022679"/>
    </source>
</evidence>
<dbReference type="GO" id="GO:0000139">
    <property type="term" value="C:Golgi membrane"/>
    <property type="evidence" value="ECO:0007669"/>
    <property type="project" value="UniProtKB-SubCell"/>
</dbReference>
<evidence type="ECO:0000256" key="7">
    <source>
        <dbReference type="ARBA" id="ARBA00023136"/>
    </source>
</evidence>
<keyword evidence="3" id="KW-0808">Transferase</keyword>
<accession>A0AB40AVS0</accession>
<dbReference type="GO" id="GO:0051753">
    <property type="term" value="F:mannan synthase activity"/>
    <property type="evidence" value="ECO:0007669"/>
    <property type="project" value="TreeGrafter"/>
</dbReference>
<dbReference type="AlphaFoldDB" id="A0AB40AVS0"/>
<evidence type="ECO:0000256" key="4">
    <source>
        <dbReference type="ARBA" id="ARBA00022692"/>
    </source>
</evidence>
<keyword evidence="4" id="KW-0812">Transmembrane</keyword>
<reference evidence="10" key="1">
    <citation type="submission" date="2025-08" db="UniProtKB">
        <authorList>
            <consortium name="RefSeq"/>
        </authorList>
    </citation>
    <scope>IDENTIFICATION</scope>
</reference>
<sequence length="128" mass="14478">MYGMSLMLLVEFVFMAVVSLGVKILRNPEIRYKWEALTEDPEIGTSVYPIVLVQNPIINKKEVYKLSIGAACGLAWPPDRFIIQVLGDSTDTIVKIPHTWCIVVEILLNLRGVVQCLWNRSSYYFGSA</sequence>
<evidence type="ECO:0000256" key="6">
    <source>
        <dbReference type="ARBA" id="ARBA00023034"/>
    </source>
</evidence>
<evidence type="ECO:0000256" key="2">
    <source>
        <dbReference type="ARBA" id="ARBA00022676"/>
    </source>
</evidence>
<keyword evidence="5" id="KW-1133">Transmembrane helix</keyword>
<keyword evidence="8" id="KW-0732">Signal</keyword>
<keyword evidence="7" id="KW-0472">Membrane</keyword>
<evidence type="ECO:0000256" key="8">
    <source>
        <dbReference type="SAM" id="SignalP"/>
    </source>
</evidence>
<evidence type="ECO:0000256" key="5">
    <source>
        <dbReference type="ARBA" id="ARBA00022989"/>
    </source>
</evidence>
<dbReference type="Proteomes" id="UP001515500">
    <property type="component" value="Unplaced"/>
</dbReference>
<feature type="chain" id="PRO_5044335333" evidence="8">
    <location>
        <begin position="22"/>
        <end position="128"/>
    </location>
</feature>